<dbReference type="GO" id="GO:0009086">
    <property type="term" value="P:methionine biosynthetic process"/>
    <property type="evidence" value="ECO:0007669"/>
    <property type="project" value="UniProtKB-KW"/>
</dbReference>
<feature type="binding site" evidence="11">
    <location>
        <position position="231"/>
    </location>
    <ligand>
        <name>NADP(+)</name>
        <dbReference type="ChEBI" id="CHEBI:58349"/>
    </ligand>
</feature>
<dbReference type="SUPFAM" id="SSF51735">
    <property type="entry name" value="NAD(P)-binding Rossmann-fold domains"/>
    <property type="match status" value="1"/>
</dbReference>
<evidence type="ECO:0000256" key="10">
    <source>
        <dbReference type="ARBA" id="ARBA00023268"/>
    </source>
</evidence>
<evidence type="ECO:0000256" key="8">
    <source>
        <dbReference type="ARBA" id="ARBA00023102"/>
    </source>
</evidence>
<keyword evidence="6 11" id="KW-0521">NADP</keyword>
<dbReference type="RefSeq" id="WP_012799204.1">
    <property type="nucleotide sequence ID" value="NC_013165.1"/>
</dbReference>
<gene>
    <name evidence="11" type="primary">folD</name>
    <name evidence="14" type="ordered locus">Shel_20930</name>
</gene>
<dbReference type="InterPro" id="IPR020631">
    <property type="entry name" value="THF_DH/CycHdrlase_NAD-bd_dom"/>
</dbReference>
<feature type="domain" description="Tetrahydrofolate dehydrogenase/cyclohydrolase NAD(P)-binding" evidence="13">
    <location>
        <begin position="139"/>
        <end position="281"/>
    </location>
</feature>
<dbReference type="Pfam" id="PF02882">
    <property type="entry name" value="THF_DHG_CYH_C"/>
    <property type="match status" value="1"/>
</dbReference>
<evidence type="ECO:0000256" key="3">
    <source>
        <dbReference type="ARBA" id="ARBA00022605"/>
    </source>
</evidence>
<dbReference type="EMBL" id="CP001684">
    <property type="protein sequence ID" value="ACV23104.1"/>
    <property type="molecule type" value="Genomic_DNA"/>
</dbReference>
<dbReference type="Gene3D" id="3.40.50.10860">
    <property type="entry name" value="Leucine Dehydrogenase, chain A, domain 1"/>
    <property type="match status" value="1"/>
</dbReference>
<dbReference type="GO" id="GO:0000105">
    <property type="term" value="P:L-histidine biosynthetic process"/>
    <property type="evidence" value="ECO:0007669"/>
    <property type="project" value="UniProtKB-KW"/>
</dbReference>
<evidence type="ECO:0000256" key="5">
    <source>
        <dbReference type="ARBA" id="ARBA00022801"/>
    </source>
</evidence>
<dbReference type="KEGG" id="shi:Shel_20930"/>
<evidence type="ECO:0000256" key="9">
    <source>
        <dbReference type="ARBA" id="ARBA00023167"/>
    </source>
</evidence>
<comment type="catalytic activity">
    <reaction evidence="11">
        <text>(6R)-5,10-methylene-5,6,7,8-tetrahydrofolate + NADP(+) = (6R)-5,10-methenyltetrahydrofolate + NADPH</text>
        <dbReference type="Rhea" id="RHEA:22812"/>
        <dbReference type="ChEBI" id="CHEBI:15636"/>
        <dbReference type="ChEBI" id="CHEBI:57455"/>
        <dbReference type="ChEBI" id="CHEBI:57783"/>
        <dbReference type="ChEBI" id="CHEBI:58349"/>
        <dbReference type="EC" id="1.5.1.5"/>
    </reaction>
</comment>
<keyword evidence="9 11" id="KW-0486">Methionine biosynthesis</keyword>
<dbReference type="CDD" id="cd01080">
    <property type="entry name" value="NAD_bind_m-THF_DH_Cyclohyd"/>
    <property type="match status" value="1"/>
</dbReference>
<dbReference type="GO" id="GO:0035999">
    <property type="term" value="P:tetrahydrofolate interconversion"/>
    <property type="evidence" value="ECO:0007669"/>
    <property type="project" value="UniProtKB-UniRule"/>
</dbReference>
<evidence type="ECO:0000256" key="4">
    <source>
        <dbReference type="ARBA" id="ARBA00022755"/>
    </source>
</evidence>
<dbReference type="GO" id="GO:0004477">
    <property type="term" value="F:methenyltetrahydrofolate cyclohydrolase activity"/>
    <property type="evidence" value="ECO:0007669"/>
    <property type="project" value="UniProtKB-UniRule"/>
</dbReference>
<evidence type="ECO:0000256" key="1">
    <source>
        <dbReference type="ARBA" id="ARBA00004777"/>
    </source>
</evidence>
<dbReference type="EC" id="3.5.4.9" evidence="11"/>
<dbReference type="AlphaFoldDB" id="C7N869"/>
<protein>
    <recommendedName>
        <fullName evidence="11">Bifunctional protein FolD</fullName>
    </recommendedName>
    <domain>
        <recommendedName>
            <fullName evidence="11">Methylenetetrahydrofolate dehydrogenase</fullName>
            <ecNumber evidence="11">1.5.1.5</ecNumber>
        </recommendedName>
    </domain>
    <domain>
        <recommendedName>
            <fullName evidence="11">Methenyltetrahydrofolate cyclohydrolase</fullName>
            <ecNumber evidence="11">3.5.4.9</ecNumber>
        </recommendedName>
    </domain>
</protein>
<evidence type="ECO:0000256" key="6">
    <source>
        <dbReference type="ARBA" id="ARBA00022857"/>
    </source>
</evidence>
<organism evidence="14 15">
    <name type="scientific">Slackia heliotrinireducens (strain ATCC 29202 / DSM 20476 / NCTC 11029 / RHS 1)</name>
    <name type="common">Peptococcus heliotrinreducens</name>
    <dbReference type="NCBI Taxonomy" id="471855"/>
    <lineage>
        <taxon>Bacteria</taxon>
        <taxon>Bacillati</taxon>
        <taxon>Actinomycetota</taxon>
        <taxon>Coriobacteriia</taxon>
        <taxon>Eggerthellales</taxon>
        <taxon>Eggerthellaceae</taxon>
        <taxon>Slackia</taxon>
    </lineage>
</organism>
<evidence type="ECO:0000313" key="15">
    <source>
        <dbReference type="Proteomes" id="UP000002026"/>
    </source>
</evidence>
<keyword evidence="10 11" id="KW-0511">Multifunctional enzyme</keyword>
<name>C7N869_SLAHD</name>
<dbReference type="GO" id="GO:0005829">
    <property type="term" value="C:cytosol"/>
    <property type="evidence" value="ECO:0007669"/>
    <property type="project" value="TreeGrafter"/>
</dbReference>
<evidence type="ECO:0000259" key="12">
    <source>
        <dbReference type="Pfam" id="PF00763"/>
    </source>
</evidence>
<keyword evidence="4 11" id="KW-0658">Purine biosynthesis</keyword>
<dbReference type="InterPro" id="IPR000672">
    <property type="entry name" value="THF_DH/CycHdrlase"/>
</dbReference>
<evidence type="ECO:0000256" key="11">
    <source>
        <dbReference type="HAMAP-Rule" id="MF_01576"/>
    </source>
</evidence>
<sequence length="284" mass="29868">MAEILKAAPVVAAMTEELALRAQACRAAGAAPTLVILRVGNKPDDLSYERGARKRCESVGVDLRVEVLPEDCSQDELLAAIHAINDDESIHGCIMMRPLPGGFDEHAACQALDPAKDVDCMTDGSLMGVFVNNGQGYPPCTAQAVLEMLDHYGYDLTGAKVTVIGRSLVIGKPVSVMLQARNATVTMCHTRTKDLASECRNADIVVVAAGRIGTLRSEHVRAGQTIIDVGINWDEDAGKLAGDVDFASVEPIVAAISPVPGGVGSVTTAVLAKHVIDAAERTLC</sequence>
<dbReference type="UniPathway" id="UPA00193"/>
<comment type="subunit">
    <text evidence="11">Homodimer.</text>
</comment>
<comment type="similarity">
    <text evidence="11">Belongs to the tetrahydrofolate dehydrogenase/cyclohydrolase family.</text>
</comment>
<dbReference type="PRINTS" id="PR00085">
    <property type="entry name" value="THFDHDRGNASE"/>
</dbReference>
<comment type="caution">
    <text evidence="11">Lacks conserved residue(s) required for the propagation of feature annotation.</text>
</comment>
<dbReference type="SUPFAM" id="SSF53223">
    <property type="entry name" value="Aminoacid dehydrogenase-like, N-terminal domain"/>
    <property type="match status" value="1"/>
</dbReference>
<dbReference type="PANTHER" id="PTHR48099">
    <property type="entry name" value="C-1-TETRAHYDROFOLATE SYNTHASE, CYTOPLASMIC-RELATED"/>
    <property type="match status" value="1"/>
</dbReference>
<proteinExistence type="inferred from homology"/>
<comment type="catalytic activity">
    <reaction evidence="11">
        <text>(6R)-5,10-methenyltetrahydrofolate + H2O = (6R)-10-formyltetrahydrofolate + H(+)</text>
        <dbReference type="Rhea" id="RHEA:23700"/>
        <dbReference type="ChEBI" id="CHEBI:15377"/>
        <dbReference type="ChEBI" id="CHEBI:15378"/>
        <dbReference type="ChEBI" id="CHEBI:57455"/>
        <dbReference type="ChEBI" id="CHEBI:195366"/>
        <dbReference type="EC" id="3.5.4.9"/>
    </reaction>
</comment>
<dbReference type="InterPro" id="IPR020630">
    <property type="entry name" value="THF_DH/CycHdrlase_cat_dom"/>
</dbReference>
<keyword evidence="5 11" id="KW-0378">Hydrolase</keyword>
<dbReference type="Gene3D" id="3.40.50.720">
    <property type="entry name" value="NAD(P)-binding Rossmann-like Domain"/>
    <property type="match status" value="1"/>
</dbReference>
<dbReference type="EC" id="1.5.1.5" evidence="11"/>
<keyword evidence="8 11" id="KW-0368">Histidine biosynthesis</keyword>
<dbReference type="PANTHER" id="PTHR48099:SF5">
    <property type="entry name" value="C-1-TETRAHYDROFOLATE SYNTHASE, CYTOPLASMIC"/>
    <property type="match status" value="1"/>
</dbReference>
<evidence type="ECO:0000313" key="14">
    <source>
        <dbReference type="EMBL" id="ACV23104.1"/>
    </source>
</evidence>
<evidence type="ECO:0000259" key="13">
    <source>
        <dbReference type="Pfam" id="PF02882"/>
    </source>
</evidence>
<dbReference type="GO" id="GO:0006164">
    <property type="term" value="P:purine nucleotide biosynthetic process"/>
    <property type="evidence" value="ECO:0007669"/>
    <property type="project" value="UniProtKB-KW"/>
</dbReference>
<dbReference type="InterPro" id="IPR046346">
    <property type="entry name" value="Aminoacid_DH-like_N_sf"/>
</dbReference>
<dbReference type="InterPro" id="IPR036291">
    <property type="entry name" value="NAD(P)-bd_dom_sf"/>
</dbReference>
<dbReference type="GO" id="GO:0004488">
    <property type="term" value="F:methylenetetrahydrofolate dehydrogenase (NADP+) activity"/>
    <property type="evidence" value="ECO:0007669"/>
    <property type="project" value="UniProtKB-UniRule"/>
</dbReference>
<keyword evidence="3 11" id="KW-0028">Amino-acid biosynthesis</keyword>
<feature type="binding site" evidence="11">
    <location>
        <begin position="165"/>
        <end position="167"/>
    </location>
    <ligand>
        <name>NADP(+)</name>
        <dbReference type="ChEBI" id="CHEBI:58349"/>
    </ligand>
</feature>
<evidence type="ECO:0000256" key="2">
    <source>
        <dbReference type="ARBA" id="ARBA00022563"/>
    </source>
</evidence>
<keyword evidence="7 11" id="KW-0560">Oxidoreductase</keyword>
<dbReference type="HOGENOM" id="CLU_034045_2_1_11"/>
<dbReference type="Pfam" id="PF00763">
    <property type="entry name" value="THF_DHG_CYH"/>
    <property type="match status" value="1"/>
</dbReference>
<reference evidence="14 15" key="1">
    <citation type="journal article" date="2009" name="Stand. Genomic Sci.">
        <title>Complete genome sequence of Slackia heliotrinireducens type strain (RHS 1).</title>
        <authorList>
            <person name="Pukall R."/>
            <person name="Lapidus A."/>
            <person name="Nolan M."/>
            <person name="Copeland A."/>
            <person name="Glavina Del Rio T."/>
            <person name="Lucas S."/>
            <person name="Chen F."/>
            <person name="Tice H."/>
            <person name="Cheng J.F."/>
            <person name="Chertkov O."/>
            <person name="Bruce D."/>
            <person name="Goodwin L."/>
            <person name="Kuske C."/>
            <person name="Brettin T."/>
            <person name="Detter J.C."/>
            <person name="Han C."/>
            <person name="Pitluck S."/>
            <person name="Pati A."/>
            <person name="Mavrommatis K."/>
            <person name="Ivanova N."/>
            <person name="Ovchinnikova G."/>
            <person name="Chen A."/>
            <person name="Palaniappan K."/>
            <person name="Schneider S."/>
            <person name="Rohde M."/>
            <person name="Chain P."/>
            <person name="D'haeseleer P."/>
            <person name="Goker M."/>
            <person name="Bristow J."/>
            <person name="Eisen J.A."/>
            <person name="Markowitz V."/>
            <person name="Kyrpides N.C."/>
            <person name="Klenk H.P."/>
            <person name="Hugenholtz P."/>
        </authorList>
    </citation>
    <scope>NUCLEOTIDE SEQUENCE [LARGE SCALE GENOMIC DNA]</scope>
    <source>
        <strain evidence="15">ATCC 29202 / DSM 20476 / NCTC 11029 / RHS 1</strain>
    </source>
</reference>
<dbReference type="STRING" id="471855.Shel_20930"/>
<comment type="pathway">
    <text evidence="1 11">One-carbon metabolism; tetrahydrofolate interconversion.</text>
</comment>
<keyword evidence="15" id="KW-1185">Reference proteome</keyword>
<feature type="domain" description="Tetrahydrofolate dehydrogenase/cyclohydrolase catalytic" evidence="12">
    <location>
        <begin position="6"/>
        <end position="119"/>
    </location>
</feature>
<comment type="function">
    <text evidence="11">Catalyzes the oxidation of 5,10-methylenetetrahydrofolate to 5,10-methenyltetrahydrofolate and then the hydrolysis of 5,10-methenyltetrahydrofolate to 10-formyltetrahydrofolate.</text>
</comment>
<keyword evidence="2 11" id="KW-0554">One-carbon metabolism</keyword>
<evidence type="ECO:0000256" key="7">
    <source>
        <dbReference type="ARBA" id="ARBA00023002"/>
    </source>
</evidence>
<accession>C7N869</accession>
<dbReference type="HAMAP" id="MF_01576">
    <property type="entry name" value="THF_DHG_CYH"/>
    <property type="match status" value="1"/>
</dbReference>
<dbReference type="Proteomes" id="UP000002026">
    <property type="component" value="Chromosome"/>
</dbReference>
<dbReference type="eggNOG" id="COG0190">
    <property type="taxonomic scope" value="Bacteria"/>
</dbReference>